<evidence type="ECO:0000256" key="4">
    <source>
        <dbReference type="ARBA" id="ARBA00022679"/>
    </source>
</evidence>
<reference evidence="11" key="1">
    <citation type="journal article" date="2019" name="Int. J. Syst. Evol. Microbiol.">
        <title>The Global Catalogue of Microorganisms (GCM) 10K type strain sequencing project: providing services to taxonomists for standard genome sequencing and annotation.</title>
        <authorList>
            <consortium name="The Broad Institute Genomics Platform"/>
            <consortium name="The Broad Institute Genome Sequencing Center for Infectious Disease"/>
            <person name="Wu L."/>
            <person name="Ma J."/>
        </authorList>
    </citation>
    <scope>NUCLEOTIDE SEQUENCE [LARGE SCALE GENOMIC DNA]</scope>
    <source>
        <strain evidence="11">JCM 16546</strain>
    </source>
</reference>
<evidence type="ECO:0000259" key="9">
    <source>
        <dbReference type="PROSITE" id="PS51100"/>
    </source>
</evidence>
<evidence type="ECO:0000256" key="2">
    <source>
        <dbReference type="ARBA" id="ARBA00022553"/>
    </source>
</evidence>
<proteinExistence type="predicted"/>
<keyword evidence="6" id="KW-0418">Kinase</keyword>
<dbReference type="SUPFAM" id="SSF52794">
    <property type="entry name" value="PTS system IIB component-like"/>
    <property type="match status" value="1"/>
</dbReference>
<dbReference type="InterPro" id="IPR003501">
    <property type="entry name" value="PTS_EIIB_2/3"/>
</dbReference>
<feature type="region of interest" description="Disordered" evidence="8">
    <location>
        <begin position="103"/>
        <end position="137"/>
    </location>
</feature>
<protein>
    <recommendedName>
        <fullName evidence="9">PTS EIIB type-3 domain-containing protein</fullName>
    </recommendedName>
</protein>
<dbReference type="InterPro" id="IPR013012">
    <property type="entry name" value="PTS_EIIB_3"/>
</dbReference>
<dbReference type="Proteomes" id="UP001410795">
    <property type="component" value="Unassembled WGS sequence"/>
</dbReference>
<gene>
    <name evidence="10" type="ORF">GCM10022202_11730</name>
</gene>
<dbReference type="Pfam" id="PF02302">
    <property type="entry name" value="PTS_IIB"/>
    <property type="match status" value="1"/>
</dbReference>
<name>A0ABP7BBJ4_9MICO</name>
<evidence type="ECO:0000256" key="1">
    <source>
        <dbReference type="ARBA" id="ARBA00022448"/>
    </source>
</evidence>
<feature type="compositionally biased region" description="Polar residues" evidence="8">
    <location>
        <begin position="112"/>
        <end position="128"/>
    </location>
</feature>
<dbReference type="InterPro" id="IPR036095">
    <property type="entry name" value="PTS_EIIB-like_sf"/>
</dbReference>
<keyword evidence="2" id="KW-0597">Phosphoprotein</keyword>
<sequence>MRILVVCGAGASSTFVALRVRRAAAAADLPLTAFAGAEQSLPIDLDSADIVLVGPHLSRSLDDIRALAAPRGVSVALLPDDIFTDLDGSRALALAVSARGGAAAVTEGSAARNPTPTTEGSAPRNPTTPADAGPASA</sequence>
<dbReference type="Gene3D" id="3.40.50.2300">
    <property type="match status" value="1"/>
</dbReference>
<evidence type="ECO:0000313" key="11">
    <source>
        <dbReference type="Proteomes" id="UP001410795"/>
    </source>
</evidence>
<dbReference type="InterPro" id="IPR051819">
    <property type="entry name" value="PTS_sugar-specific_EIIB"/>
</dbReference>
<comment type="caution">
    <text evidence="10">The sequence shown here is derived from an EMBL/GenBank/DDBJ whole genome shotgun (WGS) entry which is preliminary data.</text>
</comment>
<dbReference type="PANTHER" id="PTHR34581">
    <property type="entry name" value="PTS SYSTEM N,N'-DIACETYLCHITOBIOSE-SPECIFIC EIIB COMPONENT"/>
    <property type="match status" value="1"/>
</dbReference>
<keyword evidence="1" id="KW-0813">Transport</keyword>
<feature type="domain" description="PTS EIIB type-3" evidence="9">
    <location>
        <begin position="1"/>
        <end position="105"/>
    </location>
</feature>
<dbReference type="RefSeq" id="WP_221855244.1">
    <property type="nucleotide sequence ID" value="NZ_BAAAYV010000005.1"/>
</dbReference>
<evidence type="ECO:0000256" key="8">
    <source>
        <dbReference type="SAM" id="MobiDB-lite"/>
    </source>
</evidence>
<evidence type="ECO:0000256" key="5">
    <source>
        <dbReference type="ARBA" id="ARBA00022683"/>
    </source>
</evidence>
<evidence type="ECO:0000256" key="7">
    <source>
        <dbReference type="PROSITE-ProRule" id="PRU00423"/>
    </source>
</evidence>
<dbReference type="EMBL" id="BAAAYV010000005">
    <property type="protein sequence ID" value="GAA3653517.1"/>
    <property type="molecule type" value="Genomic_DNA"/>
</dbReference>
<keyword evidence="5" id="KW-0598">Phosphotransferase system</keyword>
<keyword evidence="4" id="KW-0808">Transferase</keyword>
<evidence type="ECO:0000256" key="3">
    <source>
        <dbReference type="ARBA" id="ARBA00022597"/>
    </source>
</evidence>
<feature type="modified residue" description="Phosphocysteine; by EIIA" evidence="7">
    <location>
        <position position="7"/>
    </location>
</feature>
<dbReference type="PANTHER" id="PTHR34581:SF2">
    <property type="entry name" value="PTS SYSTEM N,N'-DIACETYLCHITOBIOSE-SPECIFIC EIIB COMPONENT"/>
    <property type="match status" value="1"/>
</dbReference>
<accession>A0ABP7BBJ4</accession>
<keyword evidence="11" id="KW-1185">Reference proteome</keyword>
<organism evidence="10 11">
    <name type="scientific">Microbacterium marinilacus</name>
    <dbReference type="NCBI Taxonomy" id="415209"/>
    <lineage>
        <taxon>Bacteria</taxon>
        <taxon>Bacillati</taxon>
        <taxon>Actinomycetota</taxon>
        <taxon>Actinomycetes</taxon>
        <taxon>Micrococcales</taxon>
        <taxon>Microbacteriaceae</taxon>
        <taxon>Microbacterium</taxon>
    </lineage>
</organism>
<keyword evidence="3" id="KW-0762">Sugar transport</keyword>
<evidence type="ECO:0000313" key="10">
    <source>
        <dbReference type="EMBL" id="GAA3653517.1"/>
    </source>
</evidence>
<dbReference type="PROSITE" id="PS51100">
    <property type="entry name" value="PTS_EIIB_TYPE_3"/>
    <property type="match status" value="1"/>
</dbReference>
<evidence type="ECO:0000256" key="6">
    <source>
        <dbReference type="ARBA" id="ARBA00022777"/>
    </source>
</evidence>